<dbReference type="GO" id="GO:0051016">
    <property type="term" value="P:barbed-end actin filament capping"/>
    <property type="evidence" value="ECO:0000318"/>
    <property type="project" value="GO_Central"/>
</dbReference>
<dbReference type="CDD" id="cd11288">
    <property type="entry name" value="gelsolin_S5_like"/>
    <property type="match status" value="1"/>
</dbReference>
<dbReference type="GO" id="GO:0005737">
    <property type="term" value="C:cytoplasm"/>
    <property type="evidence" value="ECO:0000318"/>
    <property type="project" value="GO_Central"/>
</dbReference>
<evidence type="ECO:0000313" key="7">
    <source>
        <dbReference type="Proteomes" id="UP000001357"/>
    </source>
</evidence>
<dbReference type="KEGG" id="mbr:MONBRDRAFT_34314"/>
<dbReference type="Gene3D" id="3.40.20.10">
    <property type="entry name" value="Severin"/>
    <property type="match status" value="6"/>
</dbReference>
<dbReference type="PANTHER" id="PTHR11977">
    <property type="entry name" value="VILLIN"/>
    <property type="match status" value="1"/>
</dbReference>
<dbReference type="InterPro" id="IPR029006">
    <property type="entry name" value="ADF-H/Gelsolin-like_dom_sf"/>
</dbReference>
<dbReference type="SUPFAM" id="SSF47050">
    <property type="entry name" value="VHP, Villin headpiece domain"/>
    <property type="match status" value="1"/>
</dbReference>
<evidence type="ECO:0000256" key="4">
    <source>
        <dbReference type="ARBA" id="ARBA00023203"/>
    </source>
</evidence>
<dbReference type="GeneID" id="5895118"/>
<dbReference type="eggNOG" id="KOG0443">
    <property type="taxonomic scope" value="Eukaryota"/>
</dbReference>
<dbReference type="InParanoid" id="A9VAW6"/>
<dbReference type="Pfam" id="PF00626">
    <property type="entry name" value="Gelsolin"/>
    <property type="match status" value="6"/>
</dbReference>
<dbReference type="PRINTS" id="PR00597">
    <property type="entry name" value="GELSOLIN"/>
</dbReference>
<sequence length="889" mass="99817">MCVCVCVCVCPSHHVPPLSLSLSVVLFRNGSSPAQVGNGGDERLAMKRAASRSCYTPPKGMPTVFDASFKGVGQKPGLDIWRVEKLAVVKKPANDKAFQGQLHEGDAYIILHTKQVGPALERHIYFWLGKDSSQDEQGVAAYKTVELDQSLGDEPVQHREVQGHETDEFLDLFKGGLQYLPGGVASGFKHVDKEGEHRMRLMHVKGRRKIRVSEVPVSAGSVNEGDVFILDAFMEIYQWNGKEASRLEKTKAMQIVQRIRDQERGGNAKIVVLDQGKDDDTAFWAKMGGSKPAKIKSAKEAGSDDAHERSAVKEMTLYRVSDASGSMQVTPIEEKPYKKEQLDTNDAFILDCGPAGIFVWVGKGATKEERAFSMRTGTDFIKQKGYPNHTPVTRVVETGETPLFKEKFASWPEANMLLPGQYAQKPKAIQKRHFAVASLHNRQTDSDMAKAALPDDGKGTLEVWRIENFERAPVPKEQYGHFYGGDSYVMLYTYLKNDKKCYIIYFWQGLKSSQDERGASAIHAVKLDEEYGGDPVQVRVVQNKEPPHFYLVMQQFGGMVVHAGGHASGFKNLNDKDSYDTDGTRLFQVRGTNDWDTRAVQVEEEPASLNSGDVFILETPKQCYLWFGKGCSGDEREFGRQISPTICGRREVESIMEGSEPAEFWAGLGHDIANGRPHYAEVKEAQMQEYRPPRLFQCSNARGYFYVEEIFDFDQEDLIEDDVMILDAFFEVFVWIGAGANVEERKHALETAKEYVDSDPTDRTSDDTAIMVVKQGREPTNFRCHFMAWDDEKWSNGMNYEQLKAALSAQGEAVEVVSVSKALEAFSTDQKFSFADLKSNNLPDTIDKTQKEQYLADGEFNSVFGMSREQFNALPKWKQLNKKKDVGLF</sequence>
<evidence type="ECO:0000256" key="2">
    <source>
        <dbReference type="ARBA" id="ARBA00022467"/>
    </source>
</evidence>
<comment type="similarity">
    <text evidence="1">Belongs to the villin/gelsolin family.</text>
</comment>
<dbReference type="InterPro" id="IPR007123">
    <property type="entry name" value="Gelsolin-like_dom"/>
</dbReference>
<keyword evidence="4" id="KW-0009">Actin-binding</keyword>
<dbReference type="PANTHER" id="PTHR11977:SF123">
    <property type="entry name" value="GELSOLIN"/>
    <property type="match status" value="1"/>
</dbReference>
<evidence type="ECO:0000256" key="3">
    <source>
        <dbReference type="ARBA" id="ARBA00022737"/>
    </source>
</evidence>
<dbReference type="GO" id="GO:0051015">
    <property type="term" value="F:actin filament binding"/>
    <property type="evidence" value="ECO:0000318"/>
    <property type="project" value="GO_Central"/>
</dbReference>
<dbReference type="FunFam" id="3.40.20.10:FF:000005">
    <property type="entry name" value="Gelsolin"/>
    <property type="match status" value="1"/>
</dbReference>
<dbReference type="CDD" id="cd11291">
    <property type="entry name" value="gelsolin_S6_like"/>
    <property type="match status" value="1"/>
</dbReference>
<keyword evidence="7" id="KW-1185">Reference proteome</keyword>
<dbReference type="InterPro" id="IPR007122">
    <property type="entry name" value="Villin/Gelsolin"/>
</dbReference>
<dbReference type="FunCoup" id="A9VAW6">
    <property type="interactions" value="280"/>
</dbReference>
<dbReference type="FunFam" id="3.40.20.10:FF:000001">
    <property type="entry name" value="Gelsolin"/>
    <property type="match status" value="1"/>
</dbReference>
<dbReference type="InterPro" id="IPR003128">
    <property type="entry name" value="Villin_headpiece"/>
</dbReference>
<dbReference type="GO" id="GO:0015629">
    <property type="term" value="C:actin cytoskeleton"/>
    <property type="evidence" value="ECO:0000318"/>
    <property type="project" value="GO_Central"/>
</dbReference>
<evidence type="ECO:0000259" key="5">
    <source>
        <dbReference type="PROSITE" id="PS51089"/>
    </source>
</evidence>
<dbReference type="GO" id="GO:0005546">
    <property type="term" value="F:phosphatidylinositol-4,5-bisphosphate binding"/>
    <property type="evidence" value="ECO:0000318"/>
    <property type="project" value="GO_Central"/>
</dbReference>
<dbReference type="Proteomes" id="UP000001357">
    <property type="component" value="Unassembled WGS sequence"/>
</dbReference>
<dbReference type="CDD" id="cd11290">
    <property type="entry name" value="gelsolin_S1_like"/>
    <property type="match status" value="1"/>
</dbReference>
<dbReference type="CDD" id="cd11293">
    <property type="entry name" value="gelsolin_S4_like"/>
    <property type="match status" value="1"/>
</dbReference>
<keyword evidence="2" id="KW-0117">Actin capping</keyword>
<organism evidence="6 7">
    <name type="scientific">Monosiga brevicollis</name>
    <name type="common">Choanoflagellate</name>
    <dbReference type="NCBI Taxonomy" id="81824"/>
    <lineage>
        <taxon>Eukaryota</taxon>
        <taxon>Choanoflagellata</taxon>
        <taxon>Craspedida</taxon>
        <taxon>Salpingoecidae</taxon>
        <taxon>Monosiga</taxon>
    </lineage>
</organism>
<name>A9VAW6_MONBE</name>
<dbReference type="InterPro" id="IPR036886">
    <property type="entry name" value="Villin_headpiece_dom_sf"/>
</dbReference>
<dbReference type="Gene3D" id="1.10.950.10">
    <property type="entry name" value="Villin headpiece domain"/>
    <property type="match status" value="1"/>
</dbReference>
<gene>
    <name evidence="6" type="ORF">MONBRDRAFT_34314</name>
</gene>
<dbReference type="PROSITE" id="PS51089">
    <property type="entry name" value="HP"/>
    <property type="match status" value="1"/>
</dbReference>
<dbReference type="SUPFAM" id="SSF55753">
    <property type="entry name" value="Actin depolymerizing proteins"/>
    <property type="match status" value="6"/>
</dbReference>
<dbReference type="RefSeq" id="XP_001749908.1">
    <property type="nucleotide sequence ID" value="XM_001749856.1"/>
</dbReference>
<dbReference type="GO" id="GO:0051014">
    <property type="term" value="P:actin filament severing"/>
    <property type="evidence" value="ECO:0000318"/>
    <property type="project" value="GO_Central"/>
</dbReference>
<reference evidence="6 7" key="1">
    <citation type="journal article" date="2008" name="Nature">
        <title>The genome of the choanoflagellate Monosiga brevicollis and the origin of metazoans.</title>
        <authorList>
            <consortium name="JGI Sequencing"/>
            <person name="King N."/>
            <person name="Westbrook M.J."/>
            <person name="Young S.L."/>
            <person name="Kuo A."/>
            <person name="Abedin M."/>
            <person name="Chapman J."/>
            <person name="Fairclough S."/>
            <person name="Hellsten U."/>
            <person name="Isogai Y."/>
            <person name="Letunic I."/>
            <person name="Marr M."/>
            <person name="Pincus D."/>
            <person name="Putnam N."/>
            <person name="Rokas A."/>
            <person name="Wright K.J."/>
            <person name="Zuzow R."/>
            <person name="Dirks W."/>
            <person name="Good M."/>
            <person name="Goodstein D."/>
            <person name="Lemons D."/>
            <person name="Li W."/>
            <person name="Lyons J.B."/>
            <person name="Morris A."/>
            <person name="Nichols S."/>
            <person name="Richter D.J."/>
            <person name="Salamov A."/>
            <person name="Bork P."/>
            <person name="Lim W.A."/>
            <person name="Manning G."/>
            <person name="Miller W.T."/>
            <person name="McGinnis W."/>
            <person name="Shapiro H."/>
            <person name="Tjian R."/>
            <person name="Grigoriev I.V."/>
            <person name="Rokhsar D."/>
        </authorList>
    </citation>
    <scope>NUCLEOTIDE SEQUENCE [LARGE SCALE GENOMIC DNA]</scope>
    <source>
        <strain evidence="7">MX1 / ATCC 50154</strain>
    </source>
</reference>
<dbReference type="CDD" id="cd11292">
    <property type="entry name" value="gelsolin_S3_like"/>
    <property type="match status" value="1"/>
</dbReference>
<dbReference type="AlphaFoldDB" id="A9VAW6"/>
<dbReference type="OMA" id="DPNIWSA"/>
<dbReference type="EMBL" id="CH991575">
    <property type="protein sequence ID" value="EDQ85287.1"/>
    <property type="molecule type" value="Genomic_DNA"/>
</dbReference>
<dbReference type="STRING" id="81824.A9VAW6"/>
<accession>A9VAW6</accession>
<keyword evidence="3" id="KW-0677">Repeat</keyword>
<dbReference type="SMART" id="SM00153">
    <property type="entry name" value="VHP"/>
    <property type="match status" value="1"/>
</dbReference>
<dbReference type="Pfam" id="PF02209">
    <property type="entry name" value="VHP"/>
    <property type="match status" value="1"/>
</dbReference>
<feature type="domain" description="HP" evidence="5">
    <location>
        <begin position="826"/>
        <end position="889"/>
    </location>
</feature>
<evidence type="ECO:0000256" key="1">
    <source>
        <dbReference type="ARBA" id="ARBA00008418"/>
    </source>
</evidence>
<dbReference type="GO" id="GO:0008154">
    <property type="term" value="P:actin polymerization or depolymerization"/>
    <property type="evidence" value="ECO:0000318"/>
    <property type="project" value="GO_Central"/>
</dbReference>
<evidence type="ECO:0000313" key="6">
    <source>
        <dbReference type="EMBL" id="EDQ85287.1"/>
    </source>
</evidence>
<protein>
    <recommendedName>
        <fullName evidence="5">HP domain-containing protein</fullName>
    </recommendedName>
</protein>
<proteinExistence type="inferred from homology"/>
<dbReference type="SMART" id="SM00262">
    <property type="entry name" value="GEL"/>
    <property type="match status" value="6"/>
</dbReference>
<dbReference type="CDD" id="cd11289">
    <property type="entry name" value="gelsolin_S2_like"/>
    <property type="match status" value="1"/>
</dbReference>